<protein>
    <recommendedName>
        <fullName evidence="4">Lipoprotein</fullName>
    </recommendedName>
</protein>
<keyword evidence="3" id="KW-1185">Reference proteome</keyword>
<dbReference type="PROSITE" id="PS51257">
    <property type="entry name" value="PROKAR_LIPOPROTEIN"/>
    <property type="match status" value="1"/>
</dbReference>
<reference evidence="2 3" key="1">
    <citation type="journal article" date="2009" name="Stand. Genomic Sci.">
        <title>Complete genome sequence of Anaerococcus prevotii type strain (PC1).</title>
        <authorList>
            <person name="Labutti K."/>
            <person name="Pukall R."/>
            <person name="Steenblock K."/>
            <person name="Glavina Del Rio T."/>
            <person name="Tice H."/>
            <person name="Copeland A."/>
            <person name="Cheng J.F."/>
            <person name="Lucas S."/>
            <person name="Chen F."/>
            <person name="Nolan M."/>
            <person name="Bruce D."/>
            <person name="Goodwin L."/>
            <person name="Pitluck S."/>
            <person name="Ivanova N."/>
            <person name="Mavromatis K."/>
            <person name="Ovchinnikova G."/>
            <person name="Pati A."/>
            <person name="Chen A."/>
            <person name="Palaniappan K."/>
            <person name="Land M."/>
            <person name="Hauser L."/>
            <person name="Chang Y.J."/>
            <person name="Jeffries C.D."/>
            <person name="Chain P."/>
            <person name="Saunders E."/>
            <person name="Brettin T."/>
            <person name="Detter J.C."/>
            <person name="Han C."/>
            <person name="Goker M."/>
            <person name="Bristow J."/>
            <person name="Eisen J.A."/>
            <person name="Markowitz V."/>
            <person name="Hugenholtz P."/>
            <person name="Kyrpides N.C."/>
            <person name="Klenk H.P."/>
            <person name="Lapidus A."/>
        </authorList>
    </citation>
    <scope>NUCLEOTIDE SEQUENCE [LARGE SCALE GENOMIC DNA]</scope>
    <source>
        <strain evidence="3">ATCC 9321 / DSM 20548 / JCM 6508 / NCTC 11806 / PC1</strain>
    </source>
</reference>
<evidence type="ECO:0000313" key="2">
    <source>
        <dbReference type="EMBL" id="ACV28925.1"/>
    </source>
</evidence>
<feature type="chain" id="PRO_5002983886" description="Lipoprotein" evidence="1">
    <location>
        <begin position="26"/>
        <end position="501"/>
    </location>
</feature>
<accession>C7RHG4</accession>
<dbReference type="STRING" id="525919.Apre_0897"/>
<dbReference type="AlphaFoldDB" id="C7RHG4"/>
<dbReference type="EMBL" id="CP001708">
    <property type="protein sequence ID" value="ACV28925.1"/>
    <property type="molecule type" value="Genomic_DNA"/>
</dbReference>
<evidence type="ECO:0000313" key="3">
    <source>
        <dbReference type="Proteomes" id="UP000002294"/>
    </source>
</evidence>
<sequence length="501" mass="57658">MKKMYRLLILLVSIIVLSSCTNSKSEELNNLIQMPQQESPSITGTWRVKEVKSKKDSSEDQIPNQGDLIYIDKNLVAIDDSYAFPPVFSSKYVNLSKYLKNRGIDNIKVSKDKNSVIINASQGQLFSKDFIKQSDLSMFYIINDSLVVLEKVSNKVDSKILNSYSKKASKERTTNPEGEDVAEDQAITLGVRERVDESSDYVSYNYYTYLIRIKDNGNISYKKAYNIFVNDKDEYWSINTNSNNITNNYDELVAFPVRIRDKIGNPSTRSRYSFKDINLNMRLNYVSNEFISIDYTSLVNDNPIRKYAILETKNLKDGKFLSLQEFTGEEDSDLIFKERVLDEANSNFKNLDEKNIPFDNTNFGIVRNQGQWIFQSSIFTGDGENFEQNFFPMEIAIGSQMLNKKSNKDTKDSLTRDQVRNINAQFKDYHIISNGKYILIQTPDEILIHKIRDNMIDKNPTFSIPTMNSTTIVSIDEQSASSAENLESAFTNYNEIIEEQR</sequence>
<feature type="signal peptide" evidence="1">
    <location>
        <begin position="1"/>
        <end position="25"/>
    </location>
</feature>
<dbReference type="eggNOG" id="ENOG502Z81P">
    <property type="taxonomic scope" value="Bacteria"/>
</dbReference>
<dbReference type="HOGENOM" id="CLU_555106_0_0_9"/>
<dbReference type="KEGG" id="apr:Apre_0897"/>
<name>C7RHG4_ANAPD</name>
<keyword evidence="1" id="KW-0732">Signal</keyword>
<proteinExistence type="predicted"/>
<organism evidence="2 3">
    <name type="scientific">Anaerococcus prevotii (strain ATCC 9321 / DSM 20548 / JCM 6508 / NCTC 11806 / PC1)</name>
    <name type="common">Peptostreptococcus prevotii</name>
    <name type="synonym">Peptococcus prevotii</name>
    <dbReference type="NCBI Taxonomy" id="525919"/>
    <lineage>
        <taxon>Bacteria</taxon>
        <taxon>Bacillati</taxon>
        <taxon>Bacillota</taxon>
        <taxon>Tissierellia</taxon>
        <taxon>Tissierellales</taxon>
        <taxon>Peptoniphilaceae</taxon>
        <taxon>Anaerococcus</taxon>
    </lineage>
</organism>
<gene>
    <name evidence="2" type="ordered locus">Apre_0897</name>
</gene>
<dbReference type="Proteomes" id="UP000002294">
    <property type="component" value="Chromosome"/>
</dbReference>
<evidence type="ECO:0008006" key="4">
    <source>
        <dbReference type="Google" id="ProtNLM"/>
    </source>
</evidence>
<evidence type="ECO:0000256" key="1">
    <source>
        <dbReference type="SAM" id="SignalP"/>
    </source>
</evidence>
<dbReference type="OrthoDB" id="2677224at2"/>